<evidence type="ECO:0000313" key="7">
    <source>
        <dbReference type="EMBL" id="OSX73143.1"/>
    </source>
</evidence>
<evidence type="ECO:0000256" key="2">
    <source>
        <dbReference type="ARBA" id="ARBA00023186"/>
    </source>
</evidence>
<dbReference type="PANTHER" id="PTHR10772">
    <property type="entry name" value="10 KDA HEAT SHOCK PROTEIN"/>
    <property type="match status" value="1"/>
</dbReference>
<gene>
    <name evidence="7" type="ORF">BU14_0374s0017</name>
</gene>
<dbReference type="CDD" id="cd00320">
    <property type="entry name" value="cpn10"/>
    <property type="match status" value="2"/>
</dbReference>
<dbReference type="Pfam" id="PF00166">
    <property type="entry name" value="Cpn10"/>
    <property type="match status" value="2"/>
</dbReference>
<comment type="similarity">
    <text evidence="1 6">Belongs to the GroES chaperonin family.</text>
</comment>
<dbReference type="GO" id="GO:0051082">
    <property type="term" value="F:unfolded protein binding"/>
    <property type="evidence" value="ECO:0007669"/>
    <property type="project" value="TreeGrafter"/>
</dbReference>
<dbReference type="GO" id="GO:0051087">
    <property type="term" value="F:protein-folding chaperone binding"/>
    <property type="evidence" value="ECO:0007669"/>
    <property type="project" value="TreeGrafter"/>
</dbReference>
<reference evidence="7 8" key="1">
    <citation type="submission" date="2017-03" db="EMBL/GenBank/DDBJ databases">
        <title>WGS assembly of Porphyra umbilicalis.</title>
        <authorList>
            <person name="Brawley S.H."/>
            <person name="Blouin N.A."/>
            <person name="Ficko-Blean E."/>
            <person name="Wheeler G.L."/>
            <person name="Lohr M."/>
            <person name="Goodson H.V."/>
            <person name="Jenkins J.W."/>
            <person name="Blaby-Haas C.E."/>
            <person name="Helliwell K.E."/>
            <person name="Chan C."/>
            <person name="Marriage T."/>
            <person name="Bhattacharya D."/>
            <person name="Klein A.S."/>
            <person name="Badis Y."/>
            <person name="Brodie J."/>
            <person name="Cao Y."/>
            <person name="Collen J."/>
            <person name="Dittami S.M."/>
            <person name="Gachon C.M."/>
            <person name="Green B.R."/>
            <person name="Karpowicz S."/>
            <person name="Kim J.W."/>
            <person name="Kudahl U."/>
            <person name="Lin S."/>
            <person name="Michel G."/>
            <person name="Mittag M."/>
            <person name="Olson B.J."/>
            <person name="Pangilinan J."/>
            <person name="Peng Y."/>
            <person name="Qiu H."/>
            <person name="Shu S."/>
            <person name="Singer J.T."/>
            <person name="Smith A.G."/>
            <person name="Sprecher B.N."/>
            <person name="Wagner V."/>
            <person name="Wang W."/>
            <person name="Wang Z.-Y."/>
            <person name="Yan J."/>
            <person name="Yarish C."/>
            <person name="Zoeuner-Riek S."/>
            <person name="Zhuang Y."/>
            <person name="Zou Y."/>
            <person name="Lindquist E.A."/>
            <person name="Grimwood J."/>
            <person name="Barry K."/>
            <person name="Rokhsar D.S."/>
            <person name="Schmutz J."/>
            <person name="Stiller J.W."/>
            <person name="Grossman A.R."/>
            <person name="Prochnik S.E."/>
        </authorList>
    </citation>
    <scope>NUCLEOTIDE SEQUENCE [LARGE SCALE GENOMIC DNA]</scope>
    <source>
        <strain evidence="7">4086291</strain>
    </source>
</reference>
<dbReference type="PROSITE" id="PS00681">
    <property type="entry name" value="CHAPERONINS_CPN10"/>
    <property type="match status" value="1"/>
</dbReference>
<dbReference type="GO" id="GO:0044183">
    <property type="term" value="F:protein folding chaperone"/>
    <property type="evidence" value="ECO:0007669"/>
    <property type="project" value="InterPro"/>
</dbReference>
<proteinExistence type="inferred from homology"/>
<dbReference type="OrthoDB" id="184876at2759"/>
<dbReference type="SUPFAM" id="SSF50129">
    <property type="entry name" value="GroES-like"/>
    <property type="match status" value="2"/>
</dbReference>
<evidence type="ECO:0000256" key="1">
    <source>
        <dbReference type="ARBA" id="ARBA00006975"/>
    </source>
</evidence>
<dbReference type="InterPro" id="IPR037124">
    <property type="entry name" value="Chaperonin_GroES_sf"/>
</dbReference>
<dbReference type="GO" id="GO:0005524">
    <property type="term" value="F:ATP binding"/>
    <property type="evidence" value="ECO:0007669"/>
    <property type="project" value="InterPro"/>
</dbReference>
<dbReference type="GO" id="GO:0046872">
    <property type="term" value="F:metal ion binding"/>
    <property type="evidence" value="ECO:0007669"/>
    <property type="project" value="TreeGrafter"/>
</dbReference>
<dbReference type="InterPro" id="IPR011032">
    <property type="entry name" value="GroES-like_sf"/>
</dbReference>
<keyword evidence="2 6" id="KW-0143">Chaperone</keyword>
<evidence type="ECO:0000256" key="6">
    <source>
        <dbReference type="RuleBase" id="RU003479"/>
    </source>
</evidence>
<dbReference type="InterPro" id="IPR018369">
    <property type="entry name" value="Chaprnonin_Cpn10_CS"/>
</dbReference>
<evidence type="ECO:0000256" key="4">
    <source>
        <dbReference type="ARBA" id="ARBA00073031"/>
    </source>
</evidence>
<dbReference type="InterPro" id="IPR020818">
    <property type="entry name" value="Chaperonin_GroES"/>
</dbReference>
<evidence type="ECO:0000313" key="8">
    <source>
        <dbReference type="Proteomes" id="UP000218209"/>
    </source>
</evidence>
<dbReference type="PANTHER" id="PTHR10772:SF58">
    <property type="entry name" value="CO-CHAPERONIN GROES"/>
    <property type="match status" value="1"/>
</dbReference>
<dbReference type="AlphaFoldDB" id="A0A1X6NXP6"/>
<organism evidence="7 8">
    <name type="scientific">Porphyra umbilicalis</name>
    <name type="common">Purple laver</name>
    <name type="synonym">Red alga</name>
    <dbReference type="NCBI Taxonomy" id="2786"/>
    <lineage>
        <taxon>Eukaryota</taxon>
        <taxon>Rhodophyta</taxon>
        <taxon>Bangiophyceae</taxon>
        <taxon>Bangiales</taxon>
        <taxon>Bangiaceae</taxon>
        <taxon>Porphyra</taxon>
    </lineage>
</organism>
<name>A0A1X6NXP6_PORUM</name>
<sequence length="215" mass="22075">MSTAADASSTHELNGTTISGPLVPARNYLMVRVASPPETTTGGLILSTAAVEKPSYGEVLSTGPGAYFPAGGLIPMVVAVGETVLYGKYGGTELQYDNAKTTLVTQDDVLCKLKGGAYAADAVEPILDRVFVKKAKAEAASGGGIVLTAGAGSAERNTGEVVAVGPGRLMENGETEPLSFGAGARVLFAKFGGTEVKFGADEYVVLRVADIYAHW</sequence>
<dbReference type="SMART" id="SM00883">
    <property type="entry name" value="Cpn10"/>
    <property type="match status" value="2"/>
</dbReference>
<evidence type="ECO:0000256" key="3">
    <source>
        <dbReference type="ARBA" id="ARBA00031971"/>
    </source>
</evidence>
<keyword evidence="8" id="KW-1185">Reference proteome</keyword>
<evidence type="ECO:0000256" key="5">
    <source>
        <dbReference type="ARBA" id="ARBA00079398"/>
    </source>
</evidence>
<dbReference type="EMBL" id="KV919016">
    <property type="protein sequence ID" value="OSX73143.1"/>
    <property type="molecule type" value="Genomic_DNA"/>
</dbReference>
<accession>A0A1X6NXP6</accession>
<protein>
    <recommendedName>
        <fullName evidence="4">20 kDa chaperonin, chloroplastic</fullName>
    </recommendedName>
    <alternativeName>
        <fullName evidence="3">Chaperonin 10</fullName>
    </alternativeName>
    <alternativeName>
        <fullName evidence="5">Protein Cpn21</fullName>
    </alternativeName>
</protein>
<dbReference type="PRINTS" id="PR00297">
    <property type="entry name" value="CHAPERONIN10"/>
</dbReference>
<dbReference type="FunFam" id="2.30.33.40:FF:000001">
    <property type="entry name" value="10 kDa chaperonin"/>
    <property type="match status" value="2"/>
</dbReference>
<dbReference type="Proteomes" id="UP000218209">
    <property type="component" value="Unassembled WGS sequence"/>
</dbReference>
<dbReference type="Gene3D" id="2.30.33.40">
    <property type="entry name" value="GroES chaperonin"/>
    <property type="match status" value="2"/>
</dbReference>